<feature type="compositionally biased region" description="Low complexity" evidence="1">
    <location>
        <begin position="172"/>
        <end position="181"/>
    </location>
</feature>
<protein>
    <submittedName>
        <fullName evidence="3">BEN domain-containing protein</fullName>
    </submittedName>
</protein>
<reference evidence="3" key="1">
    <citation type="submission" date="2016-11" db="UniProtKB">
        <authorList>
            <consortium name="WormBaseParasite"/>
        </authorList>
    </citation>
    <scope>IDENTIFICATION</scope>
</reference>
<accession>A0A1I7S9A9</accession>
<dbReference type="Proteomes" id="UP000095284">
    <property type="component" value="Unplaced"/>
</dbReference>
<evidence type="ECO:0000256" key="1">
    <source>
        <dbReference type="SAM" id="MobiDB-lite"/>
    </source>
</evidence>
<feature type="compositionally biased region" description="Polar residues" evidence="1">
    <location>
        <begin position="191"/>
        <end position="201"/>
    </location>
</feature>
<feature type="region of interest" description="Disordered" evidence="1">
    <location>
        <begin position="161"/>
        <end position="266"/>
    </location>
</feature>
<proteinExistence type="predicted"/>
<dbReference type="WBParaSite" id="BXY_0960500.1">
    <property type="protein sequence ID" value="BXY_0960500.1"/>
    <property type="gene ID" value="BXY_0960500"/>
</dbReference>
<dbReference type="AlphaFoldDB" id="A0A1I7S9A9"/>
<organism evidence="2 3">
    <name type="scientific">Bursaphelenchus xylophilus</name>
    <name type="common">Pinewood nematode worm</name>
    <name type="synonym">Aphelenchoides xylophilus</name>
    <dbReference type="NCBI Taxonomy" id="6326"/>
    <lineage>
        <taxon>Eukaryota</taxon>
        <taxon>Metazoa</taxon>
        <taxon>Ecdysozoa</taxon>
        <taxon>Nematoda</taxon>
        <taxon>Chromadorea</taxon>
        <taxon>Rhabditida</taxon>
        <taxon>Tylenchina</taxon>
        <taxon>Tylenchomorpha</taxon>
        <taxon>Aphelenchoidea</taxon>
        <taxon>Aphelenchoididae</taxon>
        <taxon>Bursaphelenchus</taxon>
    </lineage>
</organism>
<evidence type="ECO:0000313" key="2">
    <source>
        <dbReference type="Proteomes" id="UP000095284"/>
    </source>
</evidence>
<evidence type="ECO:0000313" key="3">
    <source>
        <dbReference type="WBParaSite" id="BXY_0960500.1"/>
    </source>
</evidence>
<sequence>MPRVKKNPNAERKSRMVYTEKDDMEMVQYFLERYRAGDPLAHKKQPRKLFEPYTQAKGWKQMPLAVESHFRRRVIGRKMYDMNLPANDFFILAYHFNLNISSDQKKLLEDRYECTVKINEHGELASAYDKNGEPLHLRVLADGERPEEAAELWAQSMARRRKQGVSRRASESDISSICSGDDSSEGEEENTTLQPSESTTVIYDHFHTVSPSKVKEEPMSDQEMTEESDSLVEPVDISRPNSGDSANGAYQNGGSCVAEESNRSTRTTLKERYGAVVRGALPPGMLDDLPMLKESKGCKKMIQMLKDILITINTGTEEDLKKFDQTHELVKSRAPDSSRVILTPRRHRNSQRQAASVAPQDLPNNVSREQLMEPVPEDLPNNVSREQLMEPVPEYDDLPIQNDIENNAETSYMGSTEAAVPDFFPDEAALSEELVQNPPNPHQYDQELPAATPNSRGPYHRPECRQLFNKPNGIQNIPNQANRVPTHAYRKPALSTNAKAGSLLHSTNNPEVQQLVDSFYAYEEILANYFCPSIPTQ</sequence>
<feature type="region of interest" description="Disordered" evidence="1">
    <location>
        <begin position="333"/>
        <end position="367"/>
    </location>
</feature>
<feature type="compositionally biased region" description="Polar residues" evidence="1">
    <location>
        <begin position="239"/>
        <end position="254"/>
    </location>
</feature>
<feature type="compositionally biased region" description="Acidic residues" evidence="1">
    <location>
        <begin position="219"/>
        <end position="230"/>
    </location>
</feature>
<name>A0A1I7S9A9_BURXY</name>